<reference evidence="3" key="2">
    <citation type="journal article" date="2022" name="Microbiol. Resour. Announc.">
        <title>Metagenome Sequencing to Explore Phylogenomics of Terrestrial Cyanobacteria.</title>
        <authorList>
            <person name="Ward R.D."/>
            <person name="Stajich J.E."/>
            <person name="Johansen J.R."/>
            <person name="Huntemann M."/>
            <person name="Clum A."/>
            <person name="Foster B."/>
            <person name="Foster B."/>
            <person name="Roux S."/>
            <person name="Palaniappan K."/>
            <person name="Varghese N."/>
            <person name="Mukherjee S."/>
            <person name="Reddy T.B.K."/>
            <person name="Daum C."/>
            <person name="Copeland A."/>
            <person name="Chen I.A."/>
            <person name="Ivanova N.N."/>
            <person name="Kyrpides N.C."/>
            <person name="Shapiro N."/>
            <person name="Eloe-Fadrosh E.A."/>
            <person name="Pietrasiak N."/>
        </authorList>
    </citation>
    <scope>NUCLEOTIDE SEQUENCE</scope>
    <source>
        <strain evidence="3">UHER 2000/2452</strain>
    </source>
</reference>
<evidence type="ECO:0000256" key="2">
    <source>
        <dbReference type="SAM" id="Phobius"/>
    </source>
</evidence>
<dbReference type="Proteomes" id="UP000757435">
    <property type="component" value="Unassembled WGS sequence"/>
</dbReference>
<sequence>MYKFASDDGFRAGLTAWLIFILLFLLAGFQAELCILLGAMAGLAVWNIVGYLKAEEVKADAEPETPEQQPSVFRQVGSRVFERIRRPSLTKEDAPDAPADTGRGSTAQRGLRRSSKRYIGRRPPKRIGK</sequence>
<accession>A0A951QHN0</accession>
<evidence type="ECO:0000313" key="3">
    <source>
        <dbReference type="EMBL" id="MBW4661981.1"/>
    </source>
</evidence>
<feature type="compositionally biased region" description="Basic residues" evidence="1">
    <location>
        <begin position="110"/>
        <end position="129"/>
    </location>
</feature>
<keyword evidence="2" id="KW-0812">Transmembrane</keyword>
<evidence type="ECO:0000256" key="1">
    <source>
        <dbReference type="SAM" id="MobiDB-lite"/>
    </source>
</evidence>
<feature type="compositionally biased region" description="Basic and acidic residues" evidence="1">
    <location>
        <begin position="83"/>
        <end position="94"/>
    </location>
</feature>
<evidence type="ECO:0000313" key="4">
    <source>
        <dbReference type="Proteomes" id="UP000757435"/>
    </source>
</evidence>
<feature type="region of interest" description="Disordered" evidence="1">
    <location>
        <begin position="83"/>
        <end position="129"/>
    </location>
</feature>
<keyword evidence="2" id="KW-0472">Membrane</keyword>
<name>A0A951QHN0_9CYAN</name>
<reference evidence="3" key="1">
    <citation type="submission" date="2021-05" db="EMBL/GenBank/DDBJ databases">
        <authorList>
            <person name="Pietrasiak N."/>
            <person name="Ward R."/>
            <person name="Stajich J.E."/>
            <person name="Kurbessoian T."/>
        </authorList>
    </citation>
    <scope>NUCLEOTIDE SEQUENCE</scope>
    <source>
        <strain evidence="3">UHER 2000/2452</strain>
    </source>
</reference>
<proteinExistence type="predicted"/>
<organism evidence="3 4">
    <name type="scientific">Drouetiella hepatica Uher 2000/2452</name>
    <dbReference type="NCBI Taxonomy" id="904376"/>
    <lineage>
        <taxon>Bacteria</taxon>
        <taxon>Bacillati</taxon>
        <taxon>Cyanobacteriota</taxon>
        <taxon>Cyanophyceae</taxon>
        <taxon>Oculatellales</taxon>
        <taxon>Oculatellaceae</taxon>
        <taxon>Drouetiella</taxon>
    </lineage>
</organism>
<protein>
    <submittedName>
        <fullName evidence="3">Uncharacterized protein</fullName>
    </submittedName>
</protein>
<gene>
    <name evidence="3" type="ORF">KME15_25250</name>
</gene>
<keyword evidence="2" id="KW-1133">Transmembrane helix</keyword>
<feature type="transmembrane region" description="Helical" evidence="2">
    <location>
        <begin position="12"/>
        <end position="29"/>
    </location>
</feature>
<dbReference type="EMBL" id="JAHHHD010000052">
    <property type="protein sequence ID" value="MBW4661981.1"/>
    <property type="molecule type" value="Genomic_DNA"/>
</dbReference>
<comment type="caution">
    <text evidence="3">The sequence shown here is derived from an EMBL/GenBank/DDBJ whole genome shotgun (WGS) entry which is preliminary data.</text>
</comment>
<dbReference type="AlphaFoldDB" id="A0A951QHN0"/>